<evidence type="ECO:0000313" key="2">
    <source>
        <dbReference type="Proteomes" id="UP000308600"/>
    </source>
</evidence>
<evidence type="ECO:0000313" key="1">
    <source>
        <dbReference type="EMBL" id="TFK61150.1"/>
    </source>
</evidence>
<protein>
    <submittedName>
        <fullName evidence="1">Uncharacterized protein</fullName>
    </submittedName>
</protein>
<reference evidence="1 2" key="1">
    <citation type="journal article" date="2019" name="Nat. Ecol. Evol.">
        <title>Megaphylogeny resolves global patterns of mushroom evolution.</title>
        <authorList>
            <person name="Varga T."/>
            <person name="Krizsan K."/>
            <person name="Foldi C."/>
            <person name="Dima B."/>
            <person name="Sanchez-Garcia M."/>
            <person name="Sanchez-Ramirez S."/>
            <person name="Szollosi G.J."/>
            <person name="Szarkandi J.G."/>
            <person name="Papp V."/>
            <person name="Albert L."/>
            <person name="Andreopoulos W."/>
            <person name="Angelini C."/>
            <person name="Antonin V."/>
            <person name="Barry K.W."/>
            <person name="Bougher N.L."/>
            <person name="Buchanan P."/>
            <person name="Buyck B."/>
            <person name="Bense V."/>
            <person name="Catcheside P."/>
            <person name="Chovatia M."/>
            <person name="Cooper J."/>
            <person name="Damon W."/>
            <person name="Desjardin D."/>
            <person name="Finy P."/>
            <person name="Geml J."/>
            <person name="Haridas S."/>
            <person name="Hughes K."/>
            <person name="Justo A."/>
            <person name="Karasinski D."/>
            <person name="Kautmanova I."/>
            <person name="Kiss B."/>
            <person name="Kocsube S."/>
            <person name="Kotiranta H."/>
            <person name="LaButti K.M."/>
            <person name="Lechner B.E."/>
            <person name="Liimatainen K."/>
            <person name="Lipzen A."/>
            <person name="Lukacs Z."/>
            <person name="Mihaltcheva S."/>
            <person name="Morgado L.N."/>
            <person name="Niskanen T."/>
            <person name="Noordeloos M.E."/>
            <person name="Ohm R.A."/>
            <person name="Ortiz-Santana B."/>
            <person name="Ovrebo C."/>
            <person name="Racz N."/>
            <person name="Riley R."/>
            <person name="Savchenko A."/>
            <person name="Shiryaev A."/>
            <person name="Soop K."/>
            <person name="Spirin V."/>
            <person name="Szebenyi C."/>
            <person name="Tomsovsky M."/>
            <person name="Tulloss R.E."/>
            <person name="Uehling J."/>
            <person name="Grigoriev I.V."/>
            <person name="Vagvolgyi C."/>
            <person name="Papp T."/>
            <person name="Martin F.M."/>
            <person name="Miettinen O."/>
            <person name="Hibbett D.S."/>
            <person name="Nagy L.G."/>
        </authorList>
    </citation>
    <scope>NUCLEOTIDE SEQUENCE [LARGE SCALE GENOMIC DNA]</scope>
    <source>
        <strain evidence="1 2">NL-1719</strain>
    </source>
</reference>
<dbReference type="Proteomes" id="UP000308600">
    <property type="component" value="Unassembled WGS sequence"/>
</dbReference>
<dbReference type="EMBL" id="ML208689">
    <property type="protein sequence ID" value="TFK61150.1"/>
    <property type="molecule type" value="Genomic_DNA"/>
</dbReference>
<sequence>MSTVKKKVSVVAASIIKKPPFCTGVVEIDEQSSTLFYKAEGKSASFLSLVSADVDDLRALAGACPPAKLGRGNQDVYDSA</sequence>
<accession>A0ACD3A604</accession>
<keyword evidence="2" id="KW-1185">Reference proteome</keyword>
<name>A0ACD3A604_9AGAR</name>
<proteinExistence type="predicted"/>
<organism evidence="1 2">
    <name type="scientific">Pluteus cervinus</name>
    <dbReference type="NCBI Taxonomy" id="181527"/>
    <lineage>
        <taxon>Eukaryota</taxon>
        <taxon>Fungi</taxon>
        <taxon>Dikarya</taxon>
        <taxon>Basidiomycota</taxon>
        <taxon>Agaricomycotina</taxon>
        <taxon>Agaricomycetes</taxon>
        <taxon>Agaricomycetidae</taxon>
        <taxon>Agaricales</taxon>
        <taxon>Pluteineae</taxon>
        <taxon>Pluteaceae</taxon>
        <taxon>Pluteus</taxon>
    </lineage>
</organism>
<gene>
    <name evidence="1" type="ORF">BDN72DRAFT_904343</name>
</gene>